<keyword evidence="4" id="KW-0865">Zymogen</keyword>
<dbReference type="SUPFAM" id="SSF56235">
    <property type="entry name" value="N-terminal nucleophile aminohydrolases (Ntn hydrolases)"/>
    <property type="match status" value="1"/>
</dbReference>
<dbReference type="RefSeq" id="WP_231249708.1">
    <property type="nucleotide sequence ID" value="NZ_BAAAMQ010000005.1"/>
</dbReference>
<keyword evidence="3" id="KW-0378">Hydrolase</keyword>
<evidence type="ECO:0000313" key="7">
    <source>
        <dbReference type="Proteomes" id="UP001501161"/>
    </source>
</evidence>
<protein>
    <submittedName>
        <fullName evidence="6">Gamma-glutamyltransferase</fullName>
    </submittedName>
</protein>
<dbReference type="Proteomes" id="UP001501161">
    <property type="component" value="Unassembled WGS sequence"/>
</dbReference>
<feature type="region of interest" description="Disordered" evidence="5">
    <location>
        <begin position="490"/>
        <end position="509"/>
    </location>
</feature>
<evidence type="ECO:0000313" key="6">
    <source>
        <dbReference type="EMBL" id="GAA2096261.1"/>
    </source>
</evidence>
<accession>A0ABP5I8T3</accession>
<evidence type="ECO:0000256" key="1">
    <source>
        <dbReference type="ARBA" id="ARBA00009381"/>
    </source>
</evidence>
<dbReference type="PANTHER" id="PTHR43199:SF1">
    <property type="entry name" value="GLUTATHIONE HYDROLASE PROENZYME"/>
    <property type="match status" value="1"/>
</dbReference>
<dbReference type="InterPro" id="IPR029055">
    <property type="entry name" value="Ntn_hydrolases_N"/>
</dbReference>
<organism evidence="6 7">
    <name type="scientific">Nocardioides furvisabuli</name>
    <dbReference type="NCBI Taxonomy" id="375542"/>
    <lineage>
        <taxon>Bacteria</taxon>
        <taxon>Bacillati</taxon>
        <taxon>Actinomycetota</taxon>
        <taxon>Actinomycetes</taxon>
        <taxon>Propionibacteriales</taxon>
        <taxon>Nocardioidaceae</taxon>
        <taxon>Nocardioides</taxon>
    </lineage>
</organism>
<gene>
    <name evidence="6" type="ORF">GCM10009726_04050</name>
</gene>
<evidence type="ECO:0000256" key="2">
    <source>
        <dbReference type="ARBA" id="ARBA00022679"/>
    </source>
</evidence>
<reference evidence="7" key="1">
    <citation type="journal article" date="2019" name="Int. J. Syst. Evol. Microbiol.">
        <title>The Global Catalogue of Microorganisms (GCM) 10K type strain sequencing project: providing services to taxonomists for standard genome sequencing and annotation.</title>
        <authorList>
            <consortium name="The Broad Institute Genomics Platform"/>
            <consortium name="The Broad Institute Genome Sequencing Center for Infectious Disease"/>
            <person name="Wu L."/>
            <person name="Ma J."/>
        </authorList>
    </citation>
    <scope>NUCLEOTIDE SEQUENCE [LARGE SCALE GENOMIC DNA]</scope>
    <source>
        <strain evidence="7">JCM 13813</strain>
    </source>
</reference>
<proteinExistence type="inferred from homology"/>
<evidence type="ECO:0000256" key="4">
    <source>
        <dbReference type="ARBA" id="ARBA00023145"/>
    </source>
</evidence>
<evidence type="ECO:0000256" key="3">
    <source>
        <dbReference type="ARBA" id="ARBA00022801"/>
    </source>
</evidence>
<keyword evidence="2" id="KW-0808">Transferase</keyword>
<comment type="caution">
    <text evidence="6">The sequence shown here is derived from an EMBL/GenBank/DDBJ whole genome shotgun (WGS) entry which is preliminary data.</text>
</comment>
<evidence type="ECO:0000256" key="5">
    <source>
        <dbReference type="SAM" id="MobiDB-lite"/>
    </source>
</evidence>
<dbReference type="Pfam" id="PF01019">
    <property type="entry name" value="G_glu_transpept"/>
    <property type="match status" value="1"/>
</dbReference>
<dbReference type="InterPro" id="IPR051792">
    <property type="entry name" value="GGT_bact"/>
</dbReference>
<comment type="similarity">
    <text evidence="1">Belongs to the gamma-glutamyltransferase family.</text>
</comment>
<dbReference type="InterPro" id="IPR043138">
    <property type="entry name" value="GGT_lsub"/>
</dbReference>
<dbReference type="EMBL" id="BAAAMQ010000005">
    <property type="protein sequence ID" value="GAA2096261.1"/>
    <property type="molecule type" value="Genomic_DNA"/>
</dbReference>
<sequence length="509" mass="51755">MTGLAVAAPNPAAADAAEQVARAGGSAVDAAIAAALVAMVNEVGLVSLSSGGFVAVQPAAGAAYTVDGWVDRPGIGRAPDAEPSRTWDVTTAYGGGVTITIGPGSVATHGSLAAFGEAHARDGRLPWRELVAPALDVARGGFRLGAASRYYLDHVHETVFGWDRASHEALHDEDGRVTADRVVVADLAGTLEHVSDAGPRALHEGDLAALLAADLQARGGLLGAADLAAYAPVVRAPLTTRVGGWRLATTPPPSVGGVVVASMLRLLDGHPLAGWDDADVAHLVRVQRAVLGHRREVLETASGLDAASRAWLDRVDADHRAVLESGSTAHVSVTDAEGAACSITVSSGYGAGMIAAGTGIWLNNCLGEQELNPPGRTVAPGARLLSNMAPTVGRHDDGATLAIGSPGADRITTAVVSALAGFVNGDLDLAAAVAHPRVHVHRAGLPDEEVRVEHEPSMYYGGVGAALTGADGHLEAVADPRRDGVSRLISSWHPPSPSRAAGSSTPPSV</sequence>
<keyword evidence="7" id="KW-1185">Reference proteome</keyword>
<dbReference type="PRINTS" id="PR01210">
    <property type="entry name" value="GGTRANSPTASE"/>
</dbReference>
<dbReference type="PANTHER" id="PTHR43199">
    <property type="entry name" value="GLUTATHIONE HYDROLASE"/>
    <property type="match status" value="1"/>
</dbReference>
<dbReference type="Gene3D" id="1.10.246.130">
    <property type="match status" value="1"/>
</dbReference>
<name>A0ABP5I8T3_9ACTN</name>
<dbReference type="Gene3D" id="3.60.20.40">
    <property type="match status" value="1"/>
</dbReference>
<dbReference type="InterPro" id="IPR043137">
    <property type="entry name" value="GGT_ssub_C"/>
</dbReference>